<gene>
    <name evidence="2" type="ORF">SAMN06265355_101726</name>
</gene>
<keyword evidence="3" id="KW-1185">Reference proteome</keyword>
<keyword evidence="1" id="KW-0472">Membrane</keyword>
<feature type="transmembrane region" description="Helical" evidence="1">
    <location>
        <begin position="12"/>
        <end position="39"/>
    </location>
</feature>
<evidence type="ECO:0000313" key="3">
    <source>
        <dbReference type="Proteomes" id="UP000198420"/>
    </source>
</evidence>
<feature type="transmembrane region" description="Helical" evidence="1">
    <location>
        <begin position="79"/>
        <end position="99"/>
    </location>
</feature>
<evidence type="ECO:0008006" key="4">
    <source>
        <dbReference type="Google" id="ProtNLM"/>
    </source>
</evidence>
<keyword evidence="1" id="KW-1133">Transmembrane helix</keyword>
<dbReference type="RefSeq" id="WP_089310078.1">
    <property type="nucleotide sequence ID" value="NZ_FZNP01000001.1"/>
</dbReference>
<name>A0A238V1B1_9ACTN</name>
<dbReference type="EMBL" id="FZNP01000001">
    <property type="protein sequence ID" value="SNR27844.1"/>
    <property type="molecule type" value="Genomic_DNA"/>
</dbReference>
<feature type="transmembrane region" description="Helical" evidence="1">
    <location>
        <begin position="155"/>
        <end position="173"/>
    </location>
</feature>
<proteinExistence type="predicted"/>
<sequence length="205" mass="21578">MPKYYARTFLPWILLAAVSGFGDRAGAVSGLVAALALLGQDLRRGHRADSLLLEISTSAFMAALTALAFTVPGSPALDYGASLAIGWLGLTAWATLLLGRPFTAGIARRQVTAEIAATDVFRSINRVLTTVWAASFTVLAAALGCVQHWSPDDTALLVAVKIAGFLVPAAVTARYPEAARRRHLARLGLPLTEAPATSQPEPSSR</sequence>
<dbReference type="AlphaFoldDB" id="A0A238V1B1"/>
<feature type="transmembrane region" description="Helical" evidence="1">
    <location>
        <begin position="131"/>
        <end position="149"/>
    </location>
</feature>
<feature type="transmembrane region" description="Helical" evidence="1">
    <location>
        <begin position="51"/>
        <end position="73"/>
    </location>
</feature>
<accession>A0A238V1B1</accession>
<dbReference type="Proteomes" id="UP000198420">
    <property type="component" value="Unassembled WGS sequence"/>
</dbReference>
<keyword evidence="1" id="KW-0812">Transmembrane</keyword>
<organism evidence="2 3">
    <name type="scientific">Actinomadura mexicana</name>
    <dbReference type="NCBI Taxonomy" id="134959"/>
    <lineage>
        <taxon>Bacteria</taxon>
        <taxon>Bacillati</taxon>
        <taxon>Actinomycetota</taxon>
        <taxon>Actinomycetes</taxon>
        <taxon>Streptosporangiales</taxon>
        <taxon>Thermomonosporaceae</taxon>
        <taxon>Actinomadura</taxon>
    </lineage>
</organism>
<reference evidence="3" key="1">
    <citation type="submission" date="2017-06" db="EMBL/GenBank/DDBJ databases">
        <authorList>
            <person name="Varghese N."/>
            <person name="Submissions S."/>
        </authorList>
    </citation>
    <scope>NUCLEOTIDE SEQUENCE [LARGE SCALE GENOMIC DNA]</scope>
    <source>
        <strain evidence="3">DSM 44485</strain>
    </source>
</reference>
<evidence type="ECO:0000256" key="1">
    <source>
        <dbReference type="SAM" id="Phobius"/>
    </source>
</evidence>
<protein>
    <recommendedName>
        <fullName evidence="4">Intracellular septation protein A</fullName>
    </recommendedName>
</protein>
<evidence type="ECO:0000313" key="2">
    <source>
        <dbReference type="EMBL" id="SNR27844.1"/>
    </source>
</evidence>
<dbReference type="OrthoDB" id="3870305at2"/>